<dbReference type="Pfam" id="PF00589">
    <property type="entry name" value="Phage_integrase"/>
    <property type="match status" value="1"/>
</dbReference>
<dbReference type="InterPro" id="IPR013762">
    <property type="entry name" value="Integrase-like_cat_sf"/>
</dbReference>
<evidence type="ECO:0000256" key="4">
    <source>
        <dbReference type="ARBA" id="ARBA00023172"/>
    </source>
</evidence>
<dbReference type="PANTHER" id="PTHR30349:SF64">
    <property type="entry name" value="PROPHAGE INTEGRASE INTD-RELATED"/>
    <property type="match status" value="1"/>
</dbReference>
<dbReference type="CDD" id="cd01189">
    <property type="entry name" value="INT_ICEBs1_C_like"/>
    <property type="match status" value="1"/>
</dbReference>
<reference evidence="9" key="1">
    <citation type="submission" date="2015-07" db="EMBL/GenBank/DDBJ databases">
        <title>Draft Genome Sequence of Oceanobacillus picturae Heshi-B3 that Was Isolated from Fermented Rice Bran with Aging Salted Mackerel, Which Was Named Heshiko as Traditional Fermented Seafood in Japan.</title>
        <authorList>
            <person name="Akuzawa S."/>
            <person name="Nakagawa J."/>
            <person name="Kanekatsu T."/>
            <person name="Kanesaki Y."/>
            <person name="Suzuki T."/>
        </authorList>
    </citation>
    <scope>NUCLEOTIDE SEQUENCE [LARGE SCALE GENOMIC DNA]</scope>
    <source>
        <strain evidence="9">Heshi-B3</strain>
    </source>
</reference>
<evidence type="ECO:0000313" key="8">
    <source>
        <dbReference type="EMBL" id="GAQ17979.1"/>
    </source>
</evidence>
<accession>A0A0U9H6G0</accession>
<proteinExistence type="inferred from homology"/>
<dbReference type="OrthoDB" id="9803188at2"/>
<dbReference type="Pfam" id="PF14657">
    <property type="entry name" value="Arm-DNA-bind_4"/>
    <property type="match status" value="1"/>
</dbReference>
<keyword evidence="2" id="KW-0229">DNA integration</keyword>
<dbReference type="InterPro" id="IPR011010">
    <property type="entry name" value="DNA_brk_join_enz"/>
</dbReference>
<evidence type="ECO:0000256" key="1">
    <source>
        <dbReference type="ARBA" id="ARBA00008857"/>
    </source>
</evidence>
<dbReference type="GO" id="GO:0015074">
    <property type="term" value="P:DNA integration"/>
    <property type="evidence" value="ECO:0007669"/>
    <property type="project" value="UniProtKB-KW"/>
</dbReference>
<gene>
    <name evidence="8" type="ORF">OPHB3_1918</name>
</gene>
<dbReference type="GO" id="GO:0006310">
    <property type="term" value="P:DNA recombination"/>
    <property type="evidence" value="ECO:0007669"/>
    <property type="project" value="UniProtKB-KW"/>
</dbReference>
<dbReference type="Gene3D" id="1.10.150.130">
    <property type="match status" value="1"/>
</dbReference>
<name>A0A0U9H6G0_9BACI</name>
<keyword evidence="4" id="KW-0233">DNA recombination</keyword>
<feature type="domain" description="Tyr recombinase" evidence="6">
    <location>
        <begin position="167"/>
        <end position="364"/>
    </location>
</feature>
<organism evidence="8 9">
    <name type="scientific">Oceanobacillus picturae</name>
    <dbReference type="NCBI Taxonomy" id="171693"/>
    <lineage>
        <taxon>Bacteria</taxon>
        <taxon>Bacillati</taxon>
        <taxon>Bacillota</taxon>
        <taxon>Bacilli</taxon>
        <taxon>Bacillales</taxon>
        <taxon>Bacillaceae</taxon>
        <taxon>Oceanobacillus</taxon>
    </lineage>
</organism>
<dbReference type="EMBL" id="BBXV01000023">
    <property type="protein sequence ID" value="GAQ17979.1"/>
    <property type="molecule type" value="Genomic_DNA"/>
</dbReference>
<dbReference type="SUPFAM" id="SSF56349">
    <property type="entry name" value="DNA breaking-rejoining enzymes"/>
    <property type="match status" value="1"/>
</dbReference>
<dbReference type="InterPro" id="IPR010998">
    <property type="entry name" value="Integrase_recombinase_N"/>
</dbReference>
<dbReference type="GO" id="GO:0003677">
    <property type="term" value="F:DNA binding"/>
    <property type="evidence" value="ECO:0007669"/>
    <property type="project" value="UniProtKB-UniRule"/>
</dbReference>
<dbReference type="InterPro" id="IPR004107">
    <property type="entry name" value="Integrase_SAM-like_N"/>
</dbReference>
<dbReference type="InterPro" id="IPR044068">
    <property type="entry name" value="CB"/>
</dbReference>
<evidence type="ECO:0000313" key="9">
    <source>
        <dbReference type="Proteomes" id="UP000052946"/>
    </source>
</evidence>
<dbReference type="Pfam" id="PF14659">
    <property type="entry name" value="Phage_int_SAM_3"/>
    <property type="match status" value="1"/>
</dbReference>
<comment type="caution">
    <text evidence="8">The sequence shown here is derived from an EMBL/GenBank/DDBJ whole genome shotgun (WGS) entry which is preliminary data.</text>
</comment>
<dbReference type="AlphaFoldDB" id="A0A0U9H6G0"/>
<evidence type="ECO:0000256" key="3">
    <source>
        <dbReference type="ARBA" id="ARBA00023125"/>
    </source>
</evidence>
<dbReference type="InterPro" id="IPR002104">
    <property type="entry name" value="Integrase_catalytic"/>
</dbReference>
<dbReference type="Proteomes" id="UP000052946">
    <property type="component" value="Unassembled WGS sequence"/>
</dbReference>
<evidence type="ECO:0000256" key="2">
    <source>
        <dbReference type="ARBA" id="ARBA00022908"/>
    </source>
</evidence>
<comment type="similarity">
    <text evidence="1">Belongs to the 'phage' integrase family.</text>
</comment>
<keyword evidence="3 5" id="KW-0238">DNA-binding</keyword>
<protein>
    <submittedName>
        <fullName evidence="8">Integrase</fullName>
    </submittedName>
</protein>
<dbReference type="PROSITE" id="PS51898">
    <property type="entry name" value="TYR_RECOMBINASE"/>
    <property type="match status" value="1"/>
</dbReference>
<dbReference type="PROSITE" id="PS51900">
    <property type="entry name" value="CB"/>
    <property type="match status" value="1"/>
</dbReference>
<feature type="domain" description="Core-binding (CB)" evidence="7">
    <location>
        <begin position="63"/>
        <end position="146"/>
    </location>
</feature>
<dbReference type="PANTHER" id="PTHR30349">
    <property type="entry name" value="PHAGE INTEGRASE-RELATED"/>
    <property type="match status" value="1"/>
</dbReference>
<evidence type="ECO:0000259" key="7">
    <source>
        <dbReference type="PROSITE" id="PS51900"/>
    </source>
</evidence>
<dbReference type="InterPro" id="IPR050090">
    <property type="entry name" value="Tyrosine_recombinase_XerCD"/>
</dbReference>
<evidence type="ECO:0000256" key="5">
    <source>
        <dbReference type="PROSITE-ProRule" id="PRU01248"/>
    </source>
</evidence>
<sequence>MRGHITKRGNKYSFVIDIGRDPVTKKRKQKRVSGFTSEKKAHAAMIDMIAELNKGGYVEPTNKRLGEYLEEWLKHKKKRVAHSTYLHYDGYVNNHIIPALGDTKIQDLKPMQIQLFYDGLLETGKLSERSIHHIHRIISNALNLGVRMGEVQRNIATAVDPVKVTKKELQYWDIKEVNAFLKHAEKHQYYIAYYIAIFTGMRQGEILGLKWDAIDLENKNIQVHRAQKRSDKGYELKDLKNNSSYRSISMSDSLVKELKRYKAEQSEFKMRMRKDYDDQDYVVTSGLGTPVLPSNLSRAFHAIIKKADIKDIRFHDLRHTHASLLFKQNVHPKIVQERLGHKNIQITLDTYSHMLGNMQEAAAAKFDEMFTENKNKSSNE</sequence>
<dbReference type="InterPro" id="IPR028259">
    <property type="entry name" value="AP2-like_int_N"/>
</dbReference>
<reference evidence="8 9" key="2">
    <citation type="journal article" date="2016" name="Genome Announc.">
        <title>Draft Genome Sequence of Oceanobacillus picturae Heshi-B3, Isolated from Fermented Rice Bran in a Traditional Japanese Seafood Dish.</title>
        <authorList>
            <person name="Akuzawa S."/>
            <person name="Nagaoka J."/>
            <person name="Kanekatsu M."/>
            <person name="Kanesaki Y."/>
            <person name="Suzuki T."/>
        </authorList>
    </citation>
    <scope>NUCLEOTIDE SEQUENCE [LARGE SCALE GENOMIC DNA]</scope>
    <source>
        <strain evidence="8 9">Heshi-B3</strain>
    </source>
</reference>
<dbReference type="Gene3D" id="1.10.443.10">
    <property type="entry name" value="Intergrase catalytic core"/>
    <property type="match status" value="1"/>
</dbReference>
<evidence type="ECO:0000259" key="6">
    <source>
        <dbReference type="PROSITE" id="PS51898"/>
    </source>
</evidence>
<dbReference type="RefSeq" id="WP_058950144.1">
    <property type="nucleotide sequence ID" value="NZ_BBXV01000023.1"/>
</dbReference>